<evidence type="ECO:0000256" key="2">
    <source>
        <dbReference type="SAM" id="MobiDB-lite"/>
    </source>
</evidence>
<name>A0A1B7TDL8_9ASCO</name>
<dbReference type="AlphaFoldDB" id="A0A1B7TDL8"/>
<proteinExistence type="inferred from homology"/>
<evidence type="ECO:0000313" key="4">
    <source>
        <dbReference type="Proteomes" id="UP000092321"/>
    </source>
</evidence>
<comment type="similarity">
    <text evidence="1">Belongs to the Luc7 family.</text>
</comment>
<dbReference type="GO" id="GO:0005685">
    <property type="term" value="C:U1 snRNP"/>
    <property type="evidence" value="ECO:0007669"/>
    <property type="project" value="InterPro"/>
</dbReference>
<evidence type="ECO:0000256" key="1">
    <source>
        <dbReference type="ARBA" id="ARBA00005655"/>
    </source>
</evidence>
<dbReference type="Pfam" id="PF03194">
    <property type="entry name" value="LUC7"/>
    <property type="match status" value="1"/>
</dbReference>
<dbReference type="EMBL" id="LXPE01000013">
    <property type="protein sequence ID" value="OBA26824.1"/>
    <property type="molecule type" value="Genomic_DNA"/>
</dbReference>
<evidence type="ECO:0000313" key="3">
    <source>
        <dbReference type="EMBL" id="OBA26824.1"/>
    </source>
</evidence>
<feature type="compositionally biased region" description="Basic residues" evidence="2">
    <location>
        <begin position="17"/>
        <end position="30"/>
    </location>
</feature>
<feature type="compositionally biased region" description="Polar residues" evidence="2">
    <location>
        <begin position="445"/>
        <end position="465"/>
    </location>
</feature>
<reference evidence="4" key="1">
    <citation type="journal article" date="2016" name="Proc. Natl. Acad. Sci. U.S.A.">
        <title>Comparative genomics of biotechnologically important yeasts.</title>
        <authorList>
            <person name="Riley R."/>
            <person name="Haridas S."/>
            <person name="Wolfe K.H."/>
            <person name="Lopes M.R."/>
            <person name="Hittinger C.T."/>
            <person name="Goeker M."/>
            <person name="Salamov A.A."/>
            <person name="Wisecaver J.H."/>
            <person name="Long T.M."/>
            <person name="Calvey C.H."/>
            <person name="Aerts A.L."/>
            <person name="Barry K.W."/>
            <person name="Choi C."/>
            <person name="Clum A."/>
            <person name="Coughlan A.Y."/>
            <person name="Deshpande S."/>
            <person name="Douglass A.P."/>
            <person name="Hanson S.J."/>
            <person name="Klenk H.-P."/>
            <person name="LaButti K.M."/>
            <person name="Lapidus A."/>
            <person name="Lindquist E.A."/>
            <person name="Lipzen A.M."/>
            <person name="Meier-Kolthoff J.P."/>
            <person name="Ohm R.A."/>
            <person name="Otillar R.P."/>
            <person name="Pangilinan J.L."/>
            <person name="Peng Y."/>
            <person name="Rokas A."/>
            <person name="Rosa C.A."/>
            <person name="Scheuner C."/>
            <person name="Sibirny A.A."/>
            <person name="Slot J.C."/>
            <person name="Stielow J.B."/>
            <person name="Sun H."/>
            <person name="Kurtzman C.P."/>
            <person name="Blackwell M."/>
            <person name="Grigoriev I.V."/>
            <person name="Jeffries T.W."/>
        </authorList>
    </citation>
    <scope>NUCLEOTIDE SEQUENCE [LARGE SCALE GENOMIC DNA]</scope>
    <source>
        <strain evidence="4">NRRL Y-1626</strain>
    </source>
</reference>
<accession>A0A1B7TDL8</accession>
<dbReference type="OrthoDB" id="3972883at2759"/>
<keyword evidence="4" id="KW-1185">Reference proteome</keyword>
<sequence length="485" mass="57804">MQSKNKIKTKSGDMKKKPQTKNKKYRYKKRSINFSETSSRKLVRLERRLAKRNDMLNELKQNKRFFIEKSTGLDITKDNKTSILQEQRNHINELISIYKIDTNSEAFLLNLLKYNTCKKFLINETCSNDCRMDHDSVLRYYYINHFKDVLLQLQKQFEIDDFNLYKPIIFKDTADRNVFISLIVYYYKNLLHLVSDYESKIDEYQSSLNIKIPETSGDEDNKKIITKKEINKMMDQALRQNARLRQYKNLIVKFDEKYSVGLSNYTKFINMDTDDIKIQTIGKYLKRILSMEFDNKQKQQFTNSTKKHSFFLCNECGFSLSLKDNDQRLLKHFQGKTHLKYVELWEELARINTIFKILKIDPENYLPIEPSDALVSNTNQGYNNKNYRRNRYTTERTQNYQNNITYEDDKYSHKIKTYNSRRFNEKREDDAVRFTSGRAIDITRPLQSSLKSNPSLTKNINNQGADENRGAARRSRRPITPSIEY</sequence>
<dbReference type="GO" id="GO:0006376">
    <property type="term" value="P:mRNA splice site recognition"/>
    <property type="evidence" value="ECO:0007669"/>
    <property type="project" value="InterPro"/>
</dbReference>
<feature type="region of interest" description="Disordered" evidence="2">
    <location>
        <begin position="1"/>
        <end position="30"/>
    </location>
</feature>
<gene>
    <name evidence="3" type="ORF">HANVADRAFT_52856</name>
</gene>
<comment type="caution">
    <text evidence="3">The sequence shown here is derived from an EMBL/GenBank/DDBJ whole genome shotgun (WGS) entry which is preliminary data.</text>
</comment>
<dbReference type="Proteomes" id="UP000092321">
    <property type="component" value="Unassembled WGS sequence"/>
</dbReference>
<organism evidence="3 4">
    <name type="scientific">Hanseniaspora valbyensis NRRL Y-1626</name>
    <dbReference type="NCBI Taxonomy" id="766949"/>
    <lineage>
        <taxon>Eukaryota</taxon>
        <taxon>Fungi</taxon>
        <taxon>Dikarya</taxon>
        <taxon>Ascomycota</taxon>
        <taxon>Saccharomycotina</taxon>
        <taxon>Saccharomycetes</taxon>
        <taxon>Saccharomycodales</taxon>
        <taxon>Saccharomycodaceae</taxon>
        <taxon>Hanseniaspora</taxon>
    </lineage>
</organism>
<dbReference type="GO" id="GO:0003729">
    <property type="term" value="F:mRNA binding"/>
    <property type="evidence" value="ECO:0007669"/>
    <property type="project" value="InterPro"/>
</dbReference>
<dbReference type="InterPro" id="IPR004882">
    <property type="entry name" value="Luc7-rel"/>
</dbReference>
<feature type="region of interest" description="Disordered" evidence="2">
    <location>
        <begin position="445"/>
        <end position="485"/>
    </location>
</feature>
<protein>
    <submittedName>
        <fullName evidence="3">Uncharacterized protein</fullName>
    </submittedName>
</protein>